<name>A0A127F510_STEDE</name>
<evidence type="ECO:0000313" key="3">
    <source>
        <dbReference type="EMBL" id="AMN45536.1"/>
    </source>
</evidence>
<feature type="domain" description="Conserved hypothetical protein CHP02679 N terminus" evidence="2">
    <location>
        <begin position="39"/>
        <end position="248"/>
    </location>
</feature>
<dbReference type="InterPro" id="IPR013495">
    <property type="entry name" value="CHP02679"/>
</dbReference>
<dbReference type="PATRIC" id="fig|465721.4.peg.34"/>
<dbReference type="AlphaFoldDB" id="A0A127F510"/>
<dbReference type="Pfam" id="PF11796">
    <property type="entry name" value="DUF3323"/>
    <property type="match status" value="1"/>
</dbReference>
<dbReference type="InterPro" id="IPR024465">
    <property type="entry name" value="DUF2399"/>
</dbReference>
<protein>
    <recommendedName>
        <fullName evidence="5">TIGR02679 family protein</fullName>
    </recommendedName>
</protein>
<feature type="domain" description="DUF2399" evidence="1">
    <location>
        <begin position="264"/>
        <end position="416"/>
    </location>
</feature>
<dbReference type="Proteomes" id="UP000070250">
    <property type="component" value="Chromosome"/>
</dbReference>
<gene>
    <name evidence="3" type="ORF">ACG33_00145</name>
</gene>
<evidence type="ECO:0000313" key="4">
    <source>
        <dbReference type="Proteomes" id="UP000070250"/>
    </source>
</evidence>
<keyword evidence="4" id="KW-1185">Reference proteome</keyword>
<evidence type="ECO:0000259" key="2">
    <source>
        <dbReference type="Pfam" id="PF11796"/>
    </source>
</evidence>
<dbReference type="OrthoDB" id="8188786at2"/>
<dbReference type="Pfam" id="PF09664">
    <property type="entry name" value="DUF2399"/>
    <property type="match status" value="1"/>
</dbReference>
<dbReference type="InterPro" id="IPR024466">
    <property type="entry name" value="CHP02679_N"/>
</dbReference>
<proteinExistence type="predicted"/>
<dbReference type="STRING" id="465721.ACG33_00145"/>
<reference evidence="3 4" key="1">
    <citation type="submission" date="2015-06" db="EMBL/GenBank/DDBJ databases">
        <title>A Comprehensive Approach to Explore the Metabolic and Phylogenetic Diversity of Bacterial Steroid Degradation in the Environment: Testosterone as an Example.</title>
        <authorList>
            <person name="Yang F.-C."/>
            <person name="Chen Y.-L."/>
            <person name="Yu C.-P."/>
            <person name="Tang S.-L."/>
            <person name="Wang P.-H."/>
            <person name="Ismail W."/>
            <person name="Wang C.-H."/>
            <person name="Yang C.-Y."/>
            <person name="Chiang Y.-R."/>
        </authorList>
    </citation>
    <scope>NUCLEOTIDE SEQUENCE [LARGE SCALE GENOMIC DNA]</scope>
    <source>
        <strain evidence="3 4">DSM 18526</strain>
    </source>
</reference>
<organism evidence="3 4">
    <name type="scientific">Steroidobacter denitrificans</name>
    <dbReference type="NCBI Taxonomy" id="465721"/>
    <lineage>
        <taxon>Bacteria</taxon>
        <taxon>Pseudomonadati</taxon>
        <taxon>Pseudomonadota</taxon>
        <taxon>Gammaproteobacteria</taxon>
        <taxon>Steroidobacterales</taxon>
        <taxon>Steroidobacteraceae</taxon>
        <taxon>Steroidobacter</taxon>
    </lineage>
</organism>
<dbReference type="RefSeq" id="WP_066917810.1">
    <property type="nucleotide sequence ID" value="NZ_CP011971.1"/>
</dbReference>
<dbReference type="EMBL" id="CP011971">
    <property type="protein sequence ID" value="AMN45536.1"/>
    <property type="molecule type" value="Genomic_DNA"/>
</dbReference>
<dbReference type="NCBIfam" id="TIGR02679">
    <property type="entry name" value="TIGR02679 family protein"/>
    <property type="match status" value="1"/>
</dbReference>
<accession>A0A127F510</accession>
<evidence type="ECO:0000259" key="1">
    <source>
        <dbReference type="Pfam" id="PF09664"/>
    </source>
</evidence>
<dbReference type="KEGG" id="sdf:ACG33_00145"/>
<sequence>MTDASDHRLRRLLGSTALASVRQRLRRHYERTEPGSRTTRLRLAGLDPAAYAALCQLIGSPSRNARSMTLDISELDARLRAGGLADSLRDALEQLEGPIAPRSHLRRALQARWSALAATRIGDVRRLAWLRTPAALTLLKRLGRDPDRAACLLADADRVLRHLPAGGLTRSQLAAETLGDAHALDAGRPVATLVLKVLGHRQHAHADRSAAGESSDRSGKERARDIWAQAGVLVNELARPALVLNLPPAADVTGIGIPGEPTWLSLRQLLRSPPIWRLTGCRIFVCENPNIVAIAADTLGAGCAPLVCTDGMPAAAQQTLLDQLVAAGAQLHYHGDFDWPGIGIGNLVIRRWNAVPWRFGATDYLLAIERCSAVQQPNLDTVTLEASWDPQLVRVMCEHGLAIAEEAVAQELLEDLR</sequence>
<evidence type="ECO:0008006" key="5">
    <source>
        <dbReference type="Google" id="ProtNLM"/>
    </source>
</evidence>